<dbReference type="AlphaFoldDB" id="A0A1R4GSE8"/>
<gene>
    <name evidence="2" type="ORF">FM101_12860</name>
</gene>
<keyword evidence="3" id="KW-1185">Reference proteome</keyword>
<dbReference type="EMBL" id="FUHW01000044">
    <property type="protein sequence ID" value="SJM70983.1"/>
    <property type="molecule type" value="Genomic_DNA"/>
</dbReference>
<keyword evidence="1" id="KW-1133">Transmembrane helix</keyword>
<keyword evidence="1" id="KW-0812">Transmembrane</keyword>
<dbReference type="Proteomes" id="UP000195913">
    <property type="component" value="Unassembled WGS sequence"/>
</dbReference>
<reference evidence="2 3" key="1">
    <citation type="submission" date="2017-02" db="EMBL/GenBank/DDBJ databases">
        <authorList>
            <person name="Peterson S.W."/>
        </authorList>
    </citation>
    <scope>NUCLEOTIDE SEQUENCE [LARGE SCALE GENOMIC DNA]</scope>
    <source>
        <strain evidence="2 3">B Ar 00.02</strain>
    </source>
</reference>
<name>A0A1R4GSE8_9MICC</name>
<evidence type="ECO:0000256" key="1">
    <source>
        <dbReference type="SAM" id="Phobius"/>
    </source>
</evidence>
<evidence type="ECO:0000313" key="3">
    <source>
        <dbReference type="Proteomes" id="UP000195913"/>
    </source>
</evidence>
<accession>A0A1R4GSE8</accession>
<evidence type="ECO:0000313" key="2">
    <source>
        <dbReference type="EMBL" id="SJM70983.1"/>
    </source>
</evidence>
<keyword evidence="1" id="KW-0472">Membrane</keyword>
<sequence>MESNYMALEIFFITLLVVAGLGMAGFAGLVVTRLFKGQR</sequence>
<feature type="transmembrane region" description="Helical" evidence="1">
    <location>
        <begin position="6"/>
        <end position="31"/>
    </location>
</feature>
<protein>
    <submittedName>
        <fullName evidence="2">Uncharacterized protein</fullName>
    </submittedName>
</protein>
<organism evidence="2 3">
    <name type="scientific">Arthrobacter rhombi</name>
    <dbReference type="NCBI Taxonomy" id="71253"/>
    <lineage>
        <taxon>Bacteria</taxon>
        <taxon>Bacillati</taxon>
        <taxon>Actinomycetota</taxon>
        <taxon>Actinomycetes</taxon>
        <taxon>Micrococcales</taxon>
        <taxon>Micrococcaceae</taxon>
        <taxon>Arthrobacter</taxon>
    </lineage>
</organism>
<proteinExistence type="predicted"/>